<dbReference type="EMBL" id="OFTH01000003">
    <property type="protein sequence ID" value="SOZ51991.1"/>
    <property type="molecule type" value="Genomic_DNA"/>
</dbReference>
<feature type="transmembrane region" description="Helical" evidence="1">
    <location>
        <begin position="5"/>
        <end position="24"/>
    </location>
</feature>
<organism evidence="2 3">
    <name type="scientific">Cupriavidus taiwanensis</name>
    <dbReference type="NCBI Taxonomy" id="164546"/>
    <lineage>
        <taxon>Bacteria</taxon>
        <taxon>Pseudomonadati</taxon>
        <taxon>Pseudomonadota</taxon>
        <taxon>Betaproteobacteria</taxon>
        <taxon>Burkholderiales</taxon>
        <taxon>Burkholderiaceae</taxon>
        <taxon>Cupriavidus</taxon>
    </lineage>
</organism>
<evidence type="ECO:0000256" key="1">
    <source>
        <dbReference type="SAM" id="Phobius"/>
    </source>
</evidence>
<name>A0A976G074_9BURK</name>
<feature type="transmembrane region" description="Helical" evidence="1">
    <location>
        <begin position="44"/>
        <end position="62"/>
    </location>
</feature>
<dbReference type="RefSeq" id="WP_232344404.1">
    <property type="nucleotide sequence ID" value="NZ_LT992559.1"/>
</dbReference>
<evidence type="ECO:0000313" key="3">
    <source>
        <dbReference type="Proteomes" id="UP000256952"/>
    </source>
</evidence>
<protein>
    <recommendedName>
        <fullName evidence="4">Phage abortive infection protein</fullName>
    </recommendedName>
</protein>
<gene>
    <name evidence="2" type="ORF">CBM2613_A110152</name>
</gene>
<dbReference type="Proteomes" id="UP000256952">
    <property type="component" value="Chromosome CBM2613_a"/>
</dbReference>
<dbReference type="AlphaFoldDB" id="A0A976G074"/>
<evidence type="ECO:0008006" key="4">
    <source>
        <dbReference type="Google" id="ProtNLM"/>
    </source>
</evidence>
<keyword evidence="1" id="KW-0472">Membrane</keyword>
<reference evidence="2 3" key="1">
    <citation type="submission" date="2018-01" db="EMBL/GenBank/DDBJ databases">
        <authorList>
            <person name="Clerissi C."/>
        </authorList>
    </citation>
    <scope>NUCLEOTIDE SEQUENCE [LARGE SCALE GENOMIC DNA]</scope>
    <source>
        <strain evidence="2">Cupriavidus taiwanensis STM 8556</strain>
    </source>
</reference>
<comment type="caution">
    <text evidence="2">The sequence shown here is derived from an EMBL/GenBank/DDBJ whole genome shotgun (WGS) entry which is preliminary data.</text>
</comment>
<keyword evidence="1" id="KW-0812">Transmembrane</keyword>
<accession>A0A976G074</accession>
<evidence type="ECO:0000313" key="2">
    <source>
        <dbReference type="EMBL" id="SOZ51991.1"/>
    </source>
</evidence>
<sequence length="245" mass="27545">MIRYVVVAAISVLLTIAAYFIWFYVHLNQEISPKSSTWGEFGSYVGGVLGPVLSFISLFFLIKSLTLQNQANEALRNEAKEAEKSEQLKAFSAVFFHMIDSQKVLLEKLAIDHRLEDGSIVTKTGAAAIITIENEVKKLRSIGAEDEHIAEYITKIDSTDQIFGILRAFYVTTKMVSEKITDQRGFSTIERTDFFNTLLAFTDFAQLRLIIMGIQFTDSAAARYLRGNGELISVLRDAHLPLDLY</sequence>
<proteinExistence type="predicted"/>
<keyword evidence="1" id="KW-1133">Transmembrane helix</keyword>